<evidence type="ECO:0000256" key="4">
    <source>
        <dbReference type="ARBA" id="ARBA00023125"/>
    </source>
</evidence>
<feature type="region of interest" description="Disordered" evidence="6">
    <location>
        <begin position="133"/>
        <end position="222"/>
    </location>
</feature>
<keyword evidence="1" id="KW-0479">Metal-binding</keyword>
<comment type="caution">
    <text evidence="8">The sequence shown here is derived from an EMBL/GenBank/DDBJ whole genome shotgun (WGS) entry which is preliminary data.</text>
</comment>
<dbReference type="InterPro" id="IPR038441">
    <property type="entry name" value="THAP_Znf_sf"/>
</dbReference>
<dbReference type="AlphaFoldDB" id="A0AA89BTT8"/>
<dbReference type="PANTHER" id="PTHR46927">
    <property type="entry name" value="AGAP005574-PA"/>
    <property type="match status" value="1"/>
</dbReference>
<evidence type="ECO:0000256" key="3">
    <source>
        <dbReference type="ARBA" id="ARBA00022833"/>
    </source>
</evidence>
<organism evidence="8 9">
    <name type="scientific">Pinctada imbricata</name>
    <name type="common">Atlantic pearl-oyster</name>
    <name type="synonym">Pinctada martensii</name>
    <dbReference type="NCBI Taxonomy" id="66713"/>
    <lineage>
        <taxon>Eukaryota</taxon>
        <taxon>Metazoa</taxon>
        <taxon>Spiralia</taxon>
        <taxon>Lophotrochozoa</taxon>
        <taxon>Mollusca</taxon>
        <taxon>Bivalvia</taxon>
        <taxon>Autobranchia</taxon>
        <taxon>Pteriomorphia</taxon>
        <taxon>Pterioida</taxon>
        <taxon>Pterioidea</taxon>
        <taxon>Pteriidae</taxon>
        <taxon>Pinctada</taxon>
    </lineage>
</organism>
<feature type="compositionally biased region" description="Basic residues" evidence="6">
    <location>
        <begin position="144"/>
        <end position="154"/>
    </location>
</feature>
<gene>
    <name evidence="8" type="ORF">FSP39_016626</name>
</gene>
<feature type="domain" description="THAP-type" evidence="7">
    <location>
        <begin position="230"/>
        <end position="318"/>
    </location>
</feature>
<evidence type="ECO:0000256" key="6">
    <source>
        <dbReference type="SAM" id="MobiDB-lite"/>
    </source>
</evidence>
<keyword evidence="9" id="KW-1185">Reference proteome</keyword>
<keyword evidence="2 5" id="KW-0863">Zinc-finger</keyword>
<evidence type="ECO:0000256" key="2">
    <source>
        <dbReference type="ARBA" id="ARBA00022771"/>
    </source>
</evidence>
<dbReference type="InterPro" id="IPR006612">
    <property type="entry name" value="THAP_Znf"/>
</dbReference>
<sequence length="318" mass="36089">VISNERRIKSLALKQIRKQVARLTQLQTIELSIVFCVVDKSQKRQLSKYCGKGDLLDKLKLSRPLLDKNELKQSRAWDEEVFIPKSIKKMAVPTVTPTKLPCGQGLPRSIAKRQRDLLETTVIATSGNDQNDQLISIDIDTPPRRKKTTRRQLGKGKSNQTKNNRKKRIDNTTCTSSSSSSESEGETNQPQEENPIHTVSVDDPDIGNFMMSATNGRRSPKILGKTKGYNGDFCSVPDCSNSRGKCNRMGKKVSFYQFPKDEKRREAWLRVIRRDSVIVTDGVQKTVPFTPNKSSRVCSEHFVEGKNYIFLISVFYYI</sequence>
<keyword evidence="3" id="KW-0862">Zinc</keyword>
<evidence type="ECO:0000256" key="5">
    <source>
        <dbReference type="PROSITE-ProRule" id="PRU00309"/>
    </source>
</evidence>
<dbReference type="PANTHER" id="PTHR46927:SF3">
    <property type="entry name" value="THAP-TYPE DOMAIN-CONTAINING PROTEIN"/>
    <property type="match status" value="1"/>
</dbReference>
<dbReference type="EMBL" id="VSWD01000008">
    <property type="protein sequence ID" value="KAK3095610.1"/>
    <property type="molecule type" value="Genomic_DNA"/>
</dbReference>
<protein>
    <recommendedName>
        <fullName evidence="7">THAP-type domain-containing protein</fullName>
    </recommendedName>
</protein>
<evidence type="ECO:0000256" key="1">
    <source>
        <dbReference type="ARBA" id="ARBA00022723"/>
    </source>
</evidence>
<evidence type="ECO:0000313" key="8">
    <source>
        <dbReference type="EMBL" id="KAK3095610.1"/>
    </source>
</evidence>
<dbReference type="GO" id="GO:0008270">
    <property type="term" value="F:zinc ion binding"/>
    <property type="evidence" value="ECO:0007669"/>
    <property type="project" value="UniProtKB-KW"/>
</dbReference>
<keyword evidence="4 5" id="KW-0238">DNA-binding</keyword>
<dbReference type="Proteomes" id="UP001186944">
    <property type="component" value="Unassembled WGS sequence"/>
</dbReference>
<proteinExistence type="predicted"/>
<accession>A0AA89BTT8</accession>
<dbReference type="Gene3D" id="6.20.210.20">
    <property type="entry name" value="THAP domain"/>
    <property type="match status" value="1"/>
</dbReference>
<dbReference type="Pfam" id="PF05485">
    <property type="entry name" value="THAP"/>
    <property type="match status" value="1"/>
</dbReference>
<dbReference type="GO" id="GO:0003677">
    <property type="term" value="F:DNA binding"/>
    <property type="evidence" value="ECO:0007669"/>
    <property type="project" value="UniProtKB-UniRule"/>
</dbReference>
<dbReference type="SUPFAM" id="SSF57716">
    <property type="entry name" value="Glucocorticoid receptor-like (DNA-binding domain)"/>
    <property type="match status" value="1"/>
</dbReference>
<name>A0AA89BTT8_PINIB</name>
<evidence type="ECO:0000313" key="9">
    <source>
        <dbReference type="Proteomes" id="UP001186944"/>
    </source>
</evidence>
<dbReference type="InterPro" id="IPR052224">
    <property type="entry name" value="THAP_domain_protein"/>
</dbReference>
<feature type="non-terminal residue" evidence="8">
    <location>
        <position position="1"/>
    </location>
</feature>
<evidence type="ECO:0000259" key="7">
    <source>
        <dbReference type="PROSITE" id="PS50950"/>
    </source>
</evidence>
<dbReference type="PROSITE" id="PS50950">
    <property type="entry name" value="ZF_THAP"/>
    <property type="match status" value="1"/>
</dbReference>
<reference evidence="8" key="1">
    <citation type="submission" date="2019-08" db="EMBL/GenBank/DDBJ databases">
        <title>The improved chromosome-level genome for the pearl oyster Pinctada fucata martensii using PacBio sequencing and Hi-C.</title>
        <authorList>
            <person name="Zheng Z."/>
        </authorList>
    </citation>
    <scope>NUCLEOTIDE SEQUENCE</scope>
    <source>
        <strain evidence="8">ZZ-2019</strain>
        <tissue evidence="8">Adductor muscle</tissue>
    </source>
</reference>